<evidence type="ECO:0000313" key="2">
    <source>
        <dbReference type="Proteomes" id="UP000322225"/>
    </source>
</evidence>
<sequence>MRGGGIYNYLAGAGFDGECFGLHMGGLQNLNLGDGNGNQTQMAILRYQYFHDPFLGSCLESIYGGNHVRIFKQQTSGAYFLATSAEMDSTTHHNLGWDAYDLGRNNFIGNCTDVAIPENVTINSTFVGDIIQDGWRYTTNVTFTDGLLPQNRTFWNHYAQVQKVGGAVSDGLVAVLEIQMTEVQ</sequence>
<dbReference type="RefSeq" id="XP_031863699.1">
    <property type="nucleotide sequence ID" value="XM_032002142.1"/>
</dbReference>
<organism evidence="1 2">
    <name type="scientific">Kwoniella shandongensis</name>
    <dbReference type="NCBI Taxonomy" id="1734106"/>
    <lineage>
        <taxon>Eukaryota</taxon>
        <taxon>Fungi</taxon>
        <taxon>Dikarya</taxon>
        <taxon>Basidiomycota</taxon>
        <taxon>Agaricomycotina</taxon>
        <taxon>Tremellomycetes</taxon>
        <taxon>Tremellales</taxon>
        <taxon>Cryptococcaceae</taxon>
        <taxon>Kwoniella</taxon>
    </lineage>
</organism>
<dbReference type="Proteomes" id="UP000322225">
    <property type="component" value="Chromosome 13"/>
</dbReference>
<dbReference type="EMBL" id="CP144063">
    <property type="protein sequence ID" value="WWD22301.1"/>
    <property type="molecule type" value="Genomic_DNA"/>
</dbReference>
<dbReference type="AlphaFoldDB" id="A0A5M6C7A4"/>
<accession>A0A5M6C7A4</accession>
<reference evidence="1" key="2">
    <citation type="submission" date="2024-01" db="EMBL/GenBank/DDBJ databases">
        <title>Comparative genomics of Cryptococcus and Kwoniella reveals pathogenesis evolution and contrasting modes of karyotype evolution via chromosome fusion or intercentromeric recombination.</title>
        <authorList>
            <person name="Coelho M.A."/>
            <person name="David-Palma M."/>
            <person name="Shea T."/>
            <person name="Bowers K."/>
            <person name="McGinley-Smith S."/>
            <person name="Mohammad A.W."/>
            <person name="Gnirke A."/>
            <person name="Yurkov A.M."/>
            <person name="Nowrousian M."/>
            <person name="Sun S."/>
            <person name="Cuomo C.A."/>
            <person name="Heitman J."/>
        </authorList>
    </citation>
    <scope>NUCLEOTIDE SEQUENCE</scope>
    <source>
        <strain evidence="1">CBS 12478</strain>
    </source>
</reference>
<evidence type="ECO:0000313" key="1">
    <source>
        <dbReference type="EMBL" id="WWD22301.1"/>
    </source>
</evidence>
<protein>
    <submittedName>
        <fullName evidence="1">Uncharacterized protein</fullName>
    </submittedName>
</protein>
<gene>
    <name evidence="1" type="ORF">CI109_106792</name>
</gene>
<dbReference type="GeneID" id="43586252"/>
<dbReference type="OrthoDB" id="2310204at2759"/>
<reference evidence="1" key="1">
    <citation type="submission" date="2017-08" db="EMBL/GenBank/DDBJ databases">
        <authorList>
            <person name="Cuomo C."/>
            <person name="Billmyre B."/>
            <person name="Heitman J."/>
        </authorList>
    </citation>
    <scope>NUCLEOTIDE SEQUENCE</scope>
    <source>
        <strain evidence="1">CBS 12478</strain>
    </source>
</reference>
<dbReference type="KEGG" id="ksn:43586252"/>
<name>A0A5M6C7A4_9TREE</name>
<keyword evidence="2" id="KW-1185">Reference proteome</keyword>
<proteinExistence type="predicted"/>